<dbReference type="EMBL" id="HACG01046384">
    <property type="protein sequence ID" value="CEK93249.1"/>
    <property type="molecule type" value="Transcribed_RNA"/>
</dbReference>
<feature type="non-terminal residue" evidence="1">
    <location>
        <position position="1"/>
    </location>
</feature>
<accession>A0A0B7BIR8</accession>
<reference evidence="1" key="1">
    <citation type="submission" date="2014-12" db="EMBL/GenBank/DDBJ databases">
        <title>Insight into the proteome of Arion vulgaris.</title>
        <authorList>
            <person name="Aradska J."/>
            <person name="Bulat T."/>
            <person name="Smidak R."/>
            <person name="Sarate P."/>
            <person name="Gangsoo J."/>
            <person name="Sialana F."/>
            <person name="Bilban M."/>
            <person name="Lubec G."/>
        </authorList>
    </citation>
    <scope>NUCLEOTIDE SEQUENCE</scope>
    <source>
        <tissue evidence="1">Skin</tissue>
    </source>
</reference>
<evidence type="ECO:0000313" key="1">
    <source>
        <dbReference type="EMBL" id="CEK93249.1"/>
    </source>
</evidence>
<protein>
    <submittedName>
        <fullName evidence="1">Uncharacterized protein</fullName>
    </submittedName>
</protein>
<organism evidence="1">
    <name type="scientific">Arion vulgaris</name>
    <dbReference type="NCBI Taxonomy" id="1028688"/>
    <lineage>
        <taxon>Eukaryota</taxon>
        <taxon>Metazoa</taxon>
        <taxon>Spiralia</taxon>
        <taxon>Lophotrochozoa</taxon>
        <taxon>Mollusca</taxon>
        <taxon>Gastropoda</taxon>
        <taxon>Heterobranchia</taxon>
        <taxon>Euthyneura</taxon>
        <taxon>Panpulmonata</taxon>
        <taxon>Eupulmonata</taxon>
        <taxon>Stylommatophora</taxon>
        <taxon>Helicina</taxon>
        <taxon>Arionoidea</taxon>
        <taxon>Arionidae</taxon>
        <taxon>Arion</taxon>
    </lineage>
</organism>
<name>A0A0B7BIR8_9EUPU</name>
<proteinExistence type="predicted"/>
<sequence length="54" mass="6195">GCKGFKKNGYPRETLKQTLLQDVRNIGLNFMEEIDQVAGDRAAWRNELQILCNV</sequence>
<gene>
    <name evidence="1" type="primary">ORF192971</name>
</gene>
<dbReference type="AlphaFoldDB" id="A0A0B7BIR8"/>